<dbReference type="RefSeq" id="WP_399617993.1">
    <property type="nucleotide sequence ID" value="NZ_JBITYT010000010.1"/>
</dbReference>
<organism evidence="1 2">
    <name type="scientific">Streptomyces bikiniensis</name>
    <dbReference type="NCBI Taxonomy" id="1896"/>
    <lineage>
        <taxon>Bacteria</taxon>
        <taxon>Bacillati</taxon>
        <taxon>Actinomycetota</taxon>
        <taxon>Actinomycetes</taxon>
        <taxon>Kitasatosporales</taxon>
        <taxon>Streptomycetaceae</taxon>
        <taxon>Streptomyces</taxon>
    </lineage>
</organism>
<gene>
    <name evidence="1" type="ORF">ACIGW0_23410</name>
</gene>
<evidence type="ECO:0000313" key="1">
    <source>
        <dbReference type="EMBL" id="MFI9122310.1"/>
    </source>
</evidence>
<comment type="caution">
    <text evidence="1">The sequence shown here is derived from an EMBL/GenBank/DDBJ whole genome shotgun (WGS) entry which is preliminary data.</text>
</comment>
<accession>A0ABW8D109</accession>
<proteinExistence type="predicted"/>
<reference evidence="1 2" key="1">
    <citation type="submission" date="2024-10" db="EMBL/GenBank/DDBJ databases">
        <title>The Natural Products Discovery Center: Release of the First 8490 Sequenced Strains for Exploring Actinobacteria Biosynthetic Diversity.</title>
        <authorList>
            <person name="Kalkreuter E."/>
            <person name="Kautsar S.A."/>
            <person name="Yang D."/>
            <person name="Bader C.D."/>
            <person name="Teijaro C.N."/>
            <person name="Fluegel L."/>
            <person name="Davis C.M."/>
            <person name="Simpson J.R."/>
            <person name="Lauterbach L."/>
            <person name="Steele A.D."/>
            <person name="Gui C."/>
            <person name="Meng S."/>
            <person name="Li G."/>
            <person name="Viehrig K."/>
            <person name="Ye F."/>
            <person name="Su P."/>
            <person name="Kiefer A.F."/>
            <person name="Nichols A."/>
            <person name="Cepeda A.J."/>
            <person name="Yan W."/>
            <person name="Fan B."/>
            <person name="Jiang Y."/>
            <person name="Adhikari A."/>
            <person name="Zheng C.-J."/>
            <person name="Schuster L."/>
            <person name="Cowan T.M."/>
            <person name="Smanski M.J."/>
            <person name="Chevrette M.G."/>
            <person name="De Carvalho L.P.S."/>
            <person name="Shen B."/>
        </authorList>
    </citation>
    <scope>NUCLEOTIDE SEQUENCE [LARGE SCALE GENOMIC DNA]</scope>
    <source>
        <strain evidence="1 2">NPDC053346</strain>
    </source>
</reference>
<dbReference type="EMBL" id="JBITYT010000010">
    <property type="protein sequence ID" value="MFI9122310.1"/>
    <property type="molecule type" value="Genomic_DNA"/>
</dbReference>
<keyword evidence="2" id="KW-1185">Reference proteome</keyword>
<evidence type="ECO:0008006" key="3">
    <source>
        <dbReference type="Google" id="ProtNLM"/>
    </source>
</evidence>
<protein>
    <recommendedName>
        <fullName evidence="3">Secreted protein</fullName>
    </recommendedName>
</protein>
<evidence type="ECO:0000313" key="2">
    <source>
        <dbReference type="Proteomes" id="UP001614391"/>
    </source>
</evidence>
<dbReference type="Proteomes" id="UP001614391">
    <property type="component" value="Unassembled WGS sequence"/>
</dbReference>
<name>A0ABW8D109_STRBI</name>
<sequence>MITTLIRICSHESQSTLTPHQLTTRRSHRHAGWVAALVTAVLTVPVLSPPALAAAPGDPAAASSFDLKPGPDLSGTVAALKAALPTEGVQDLLDDGNRIARTGASCTTDPFGTGDNGAVLAPARKFCWDAGDAGTEEWIPQGITGVSDARADELWGTRKPLVTAWYDKANPALCTADSGTCADKGVRLSFLDPETPVTGTPDGYRYRHVLLVEPYVNSYGNASYRAVDVHAGGIAWYEHHLYVADTLNGLRVFDMRSVLDLNPDRNASVDDTTPNGLKSNVTNESKIGRQNSVYYGHTYRYVMPQVASYKFVAAQGNSSAGTCVATGAPKASYVSIDRSSPDAPALIMGEYCNSDTDHPERGRVGALPVNDATGLLQQTGETVTATSAYHLPRDLTQGAARYNGMYYFNRSYLDNSGSLRRATVTNGRLVDHGSNITNAVGPEDLHVEHGQSVSGAPQYLWSLTEHRADTTAGCTDAGSPCGRVIYAHRLSDVLARP</sequence>